<dbReference type="OrthoDB" id="9799036at2"/>
<dbReference type="EMBL" id="CP036164">
    <property type="protein sequence ID" value="QBF45481.1"/>
    <property type="molecule type" value="Genomic_DNA"/>
</dbReference>
<organism evidence="1 2">
    <name type="scientific">Janibacter limosus</name>
    <dbReference type="NCBI Taxonomy" id="53458"/>
    <lineage>
        <taxon>Bacteria</taxon>
        <taxon>Bacillati</taxon>
        <taxon>Actinomycetota</taxon>
        <taxon>Actinomycetes</taxon>
        <taxon>Micrococcales</taxon>
        <taxon>Intrasporangiaceae</taxon>
        <taxon>Janibacter</taxon>
    </lineage>
</organism>
<dbReference type="PANTHER" id="PTHR31793">
    <property type="entry name" value="4-HYDROXYBENZOYL-COA THIOESTERASE FAMILY MEMBER"/>
    <property type="match status" value="1"/>
</dbReference>
<evidence type="ECO:0000313" key="2">
    <source>
        <dbReference type="Proteomes" id="UP000290408"/>
    </source>
</evidence>
<name>A0A4P6MPK0_9MICO</name>
<dbReference type="SUPFAM" id="SSF54637">
    <property type="entry name" value="Thioesterase/thiol ester dehydrase-isomerase"/>
    <property type="match status" value="1"/>
</dbReference>
<dbReference type="KEGG" id="jli:EXU32_03895"/>
<dbReference type="InterPro" id="IPR029069">
    <property type="entry name" value="HotDog_dom_sf"/>
</dbReference>
<dbReference type="PANTHER" id="PTHR31793:SF24">
    <property type="entry name" value="LONG-CHAIN ACYL-COA THIOESTERASE FADM"/>
    <property type="match status" value="1"/>
</dbReference>
<dbReference type="Pfam" id="PF13279">
    <property type="entry name" value="4HBT_2"/>
    <property type="match status" value="1"/>
</dbReference>
<dbReference type="Proteomes" id="UP000290408">
    <property type="component" value="Chromosome"/>
</dbReference>
<accession>A0A4P6MPK0</accession>
<protein>
    <submittedName>
        <fullName evidence="1">Acyl-CoA thioesterase</fullName>
    </submittedName>
</protein>
<keyword evidence="2" id="KW-1185">Reference proteome</keyword>
<dbReference type="GO" id="GO:0047617">
    <property type="term" value="F:fatty acyl-CoA hydrolase activity"/>
    <property type="evidence" value="ECO:0007669"/>
    <property type="project" value="TreeGrafter"/>
</dbReference>
<dbReference type="Gene3D" id="3.10.129.10">
    <property type="entry name" value="Hotdog Thioesterase"/>
    <property type="match status" value="1"/>
</dbReference>
<sequence length="151" mass="17263">MTSEPPPQTRFTAEVVLRWGDMDAYGHVNNVQFHRLLEEARIRAFSEWFHASGGDSMLRSGVLLARQEIEFLEQLTYRPEPVAIEMWVTHLGGASWDMGYEIRDGDALYARAESTLVAFDLAAQRPRSLSRDERSALEALLGEPVAMRRRR</sequence>
<dbReference type="RefSeq" id="WP_130628719.1">
    <property type="nucleotide sequence ID" value="NZ_CP036164.1"/>
</dbReference>
<reference evidence="1 2" key="1">
    <citation type="submission" date="2019-02" db="EMBL/GenBank/DDBJ databases">
        <title>Genomic data mining of an Antarctic deep-sea actinobacterium, Janibacterlimosus P3-3-X1.</title>
        <authorList>
            <person name="Liao L."/>
            <person name="Chen B."/>
        </authorList>
    </citation>
    <scope>NUCLEOTIDE SEQUENCE [LARGE SCALE GENOMIC DNA]</scope>
    <source>
        <strain evidence="1 2">P3-3-X1</strain>
    </source>
</reference>
<proteinExistence type="predicted"/>
<dbReference type="AlphaFoldDB" id="A0A4P6MPK0"/>
<evidence type="ECO:0000313" key="1">
    <source>
        <dbReference type="EMBL" id="QBF45481.1"/>
    </source>
</evidence>
<dbReference type="STRING" id="1216970.GCA_001570985_02916"/>
<gene>
    <name evidence="1" type="ORF">EXU32_03895</name>
</gene>
<dbReference type="CDD" id="cd00586">
    <property type="entry name" value="4HBT"/>
    <property type="match status" value="1"/>
</dbReference>
<dbReference type="InterPro" id="IPR050563">
    <property type="entry name" value="4-hydroxybenzoyl-CoA_TE"/>
</dbReference>